<evidence type="ECO:0000313" key="2">
    <source>
        <dbReference type="Proteomes" id="UP000608890"/>
    </source>
</evidence>
<proteinExistence type="predicted"/>
<keyword evidence="2" id="KW-1185">Reference proteome</keyword>
<sequence length="58" mass="6420">MAGPVALPDPVSMTAMTIDPTIAVDIEAGYIYLFDDRAERLACIRLMRKNLGLLRNLL</sequence>
<protein>
    <submittedName>
        <fullName evidence="1">Uncharacterized protein</fullName>
    </submittedName>
</protein>
<dbReference type="Proteomes" id="UP000608890">
    <property type="component" value="Unassembled WGS sequence"/>
</dbReference>
<evidence type="ECO:0000313" key="1">
    <source>
        <dbReference type="EMBL" id="GGM48634.1"/>
    </source>
</evidence>
<accession>A0A917U2M5</accession>
<dbReference type="EMBL" id="BMNB01000016">
    <property type="protein sequence ID" value="GGM48634.1"/>
    <property type="molecule type" value="Genomic_DNA"/>
</dbReference>
<reference evidence="1" key="1">
    <citation type="journal article" date="2014" name="Int. J. Syst. Evol. Microbiol.">
        <title>Complete genome sequence of Corynebacterium casei LMG S-19264T (=DSM 44701T), isolated from a smear-ripened cheese.</title>
        <authorList>
            <consortium name="US DOE Joint Genome Institute (JGI-PGF)"/>
            <person name="Walter F."/>
            <person name="Albersmeier A."/>
            <person name="Kalinowski J."/>
            <person name="Ruckert C."/>
        </authorList>
    </citation>
    <scope>NUCLEOTIDE SEQUENCE</scope>
    <source>
        <strain evidence="1">CGMCC 4.7312</strain>
    </source>
</reference>
<reference evidence="1" key="2">
    <citation type="submission" date="2020-09" db="EMBL/GenBank/DDBJ databases">
        <authorList>
            <person name="Sun Q."/>
            <person name="Zhou Y."/>
        </authorList>
    </citation>
    <scope>NUCLEOTIDE SEQUENCE</scope>
    <source>
        <strain evidence="1">CGMCC 4.7312</strain>
    </source>
</reference>
<organism evidence="1 2">
    <name type="scientific">Micromonospora sonchi</name>
    <dbReference type="NCBI Taxonomy" id="1763543"/>
    <lineage>
        <taxon>Bacteria</taxon>
        <taxon>Bacillati</taxon>
        <taxon>Actinomycetota</taxon>
        <taxon>Actinomycetes</taxon>
        <taxon>Micromonosporales</taxon>
        <taxon>Micromonosporaceae</taxon>
        <taxon>Micromonospora</taxon>
    </lineage>
</organism>
<comment type="caution">
    <text evidence="1">The sequence shown here is derived from an EMBL/GenBank/DDBJ whole genome shotgun (WGS) entry which is preliminary data.</text>
</comment>
<gene>
    <name evidence="1" type="ORF">GCM10011608_36840</name>
</gene>
<name>A0A917U2M5_9ACTN</name>
<dbReference type="AlphaFoldDB" id="A0A917U2M5"/>